<dbReference type="InterPro" id="IPR036388">
    <property type="entry name" value="WH-like_DNA-bd_sf"/>
</dbReference>
<dbReference type="Proteomes" id="UP000766904">
    <property type="component" value="Unassembled WGS sequence"/>
</dbReference>
<keyword evidence="2" id="KW-1185">Reference proteome</keyword>
<gene>
    <name evidence="1" type="ORF">CV102_20660</name>
</gene>
<dbReference type="InterPro" id="IPR011991">
    <property type="entry name" value="ArsR-like_HTH"/>
</dbReference>
<proteinExistence type="predicted"/>
<dbReference type="SUPFAM" id="SSF46785">
    <property type="entry name" value="Winged helix' DNA-binding domain"/>
    <property type="match status" value="1"/>
</dbReference>
<dbReference type="EMBL" id="PHNJ01000015">
    <property type="protein sequence ID" value="TYL36693.1"/>
    <property type="molecule type" value="Genomic_DNA"/>
</dbReference>
<organism evidence="1 2">
    <name type="scientific">Natronococcus pandeyae</name>
    <dbReference type="NCBI Taxonomy" id="2055836"/>
    <lineage>
        <taxon>Archaea</taxon>
        <taxon>Methanobacteriati</taxon>
        <taxon>Methanobacteriota</taxon>
        <taxon>Stenosarchaea group</taxon>
        <taxon>Halobacteria</taxon>
        <taxon>Halobacteriales</taxon>
        <taxon>Natrialbaceae</taxon>
        <taxon>Natronococcus</taxon>
    </lineage>
</organism>
<accession>A0A8J8Q1H8</accession>
<dbReference type="OrthoDB" id="10985at2157"/>
<reference evidence="1" key="1">
    <citation type="submission" date="2017-11" db="EMBL/GenBank/DDBJ databases">
        <authorList>
            <person name="Kajale S.C."/>
            <person name="Sharma A."/>
        </authorList>
    </citation>
    <scope>NUCLEOTIDE SEQUENCE</scope>
    <source>
        <strain evidence="1">LS1_42</strain>
    </source>
</reference>
<dbReference type="Pfam" id="PF12840">
    <property type="entry name" value="HTH_20"/>
    <property type="match status" value="1"/>
</dbReference>
<name>A0A8J8Q1H8_9EURY</name>
<dbReference type="RefSeq" id="WP_148859898.1">
    <property type="nucleotide sequence ID" value="NZ_PHNJ01000015.1"/>
</dbReference>
<protein>
    <submittedName>
        <fullName evidence="1">Transcriptional regulator</fullName>
    </submittedName>
</protein>
<dbReference type="AlphaFoldDB" id="A0A8J8Q1H8"/>
<dbReference type="InterPro" id="IPR036390">
    <property type="entry name" value="WH_DNA-bd_sf"/>
</dbReference>
<evidence type="ECO:0000313" key="1">
    <source>
        <dbReference type="EMBL" id="TYL36693.1"/>
    </source>
</evidence>
<dbReference type="CDD" id="cd00090">
    <property type="entry name" value="HTH_ARSR"/>
    <property type="match status" value="1"/>
</dbReference>
<comment type="caution">
    <text evidence="1">The sequence shown here is derived from an EMBL/GenBank/DDBJ whole genome shotgun (WGS) entry which is preliminary data.</text>
</comment>
<sequence length="117" mass="13132">MPLEFSSSDDAPAREHVLGVLTDDACREIIAVLEEPLTVPEVADEIERPLSTTYRKLDRLTDSGLVKKTGARPGREQKSRYVTDFDRIAIDLDDARNLCVDVDRSNDDSLALWKTDL</sequence>
<dbReference type="Gene3D" id="1.10.10.10">
    <property type="entry name" value="Winged helix-like DNA-binding domain superfamily/Winged helix DNA-binding domain"/>
    <property type="match status" value="1"/>
</dbReference>
<evidence type="ECO:0000313" key="2">
    <source>
        <dbReference type="Proteomes" id="UP000766904"/>
    </source>
</evidence>